<protein>
    <recommendedName>
        <fullName evidence="4">Secreted protein</fullName>
    </recommendedName>
</protein>
<dbReference type="HOGENOM" id="CLU_1007554_0_0_11"/>
<name>W5WSV8_9PSEU</name>
<dbReference type="AlphaFoldDB" id="W5WSV8"/>
<dbReference type="KEGG" id="kal:KALB_7877"/>
<dbReference type="PROSITE" id="PS51257">
    <property type="entry name" value="PROKAR_LIPOPROTEIN"/>
    <property type="match status" value="1"/>
</dbReference>
<sequence length="270" mass="28607">MVRVRGVVAAVAAVLAVSGCTVVLPGQAGTDPAVAPPAQHDLAGVLSAVGKLGSSHGATFSYEGSYPSGEHLTATGRLNRDNQGLRMACTVEQTYQGASLRTELVLQDHAVYVKPGESWSLPPDRPWVRESYQSTDKLMGELGPVVNAVYWGASAELARESVFTQWTKLVGSSVEPVGTTPARKYLLDVDLRALAASPVQGKAAFTRDTQQMSRLVETLSFGAGDVPVRIGLDQYYDGIPPIKSSVTYRDWGTPVTVTVPADSQLSPPPA</sequence>
<evidence type="ECO:0000313" key="3">
    <source>
        <dbReference type="Proteomes" id="UP000019225"/>
    </source>
</evidence>
<keyword evidence="3" id="KW-1185">Reference proteome</keyword>
<dbReference type="EMBL" id="CP007155">
    <property type="protein sequence ID" value="AHI01235.1"/>
    <property type="molecule type" value="Genomic_DNA"/>
</dbReference>
<evidence type="ECO:0008006" key="4">
    <source>
        <dbReference type="Google" id="ProtNLM"/>
    </source>
</evidence>
<keyword evidence="1" id="KW-0732">Signal</keyword>
<dbReference type="STRING" id="1449976.KALB_7877"/>
<dbReference type="Gene3D" id="2.50.20.20">
    <property type="match status" value="1"/>
</dbReference>
<proteinExistence type="predicted"/>
<organism evidence="2 3">
    <name type="scientific">Kutzneria albida DSM 43870</name>
    <dbReference type="NCBI Taxonomy" id="1449976"/>
    <lineage>
        <taxon>Bacteria</taxon>
        <taxon>Bacillati</taxon>
        <taxon>Actinomycetota</taxon>
        <taxon>Actinomycetes</taxon>
        <taxon>Pseudonocardiales</taxon>
        <taxon>Pseudonocardiaceae</taxon>
        <taxon>Kutzneria</taxon>
    </lineage>
</organism>
<evidence type="ECO:0000313" key="2">
    <source>
        <dbReference type="EMBL" id="AHI01235.1"/>
    </source>
</evidence>
<dbReference type="Proteomes" id="UP000019225">
    <property type="component" value="Chromosome"/>
</dbReference>
<feature type="chain" id="PRO_5004873378" description="Secreted protein" evidence="1">
    <location>
        <begin position="29"/>
        <end position="270"/>
    </location>
</feature>
<accession>W5WSV8</accession>
<reference evidence="2 3" key="1">
    <citation type="journal article" date="2014" name="BMC Genomics">
        <title>Complete genome sequence of producer of the glycopeptide antibiotic Aculeximycin Kutzneria albida DSM 43870T, a representative of minor genus of Pseudonocardiaceae.</title>
        <authorList>
            <person name="Rebets Y."/>
            <person name="Tokovenko B."/>
            <person name="Lushchyk I."/>
            <person name="Ruckert C."/>
            <person name="Zaburannyi N."/>
            <person name="Bechthold A."/>
            <person name="Kalinowski J."/>
            <person name="Luzhetskyy A."/>
        </authorList>
    </citation>
    <scope>NUCLEOTIDE SEQUENCE [LARGE SCALE GENOMIC DNA]</scope>
    <source>
        <strain evidence="2">DSM 43870</strain>
    </source>
</reference>
<gene>
    <name evidence="2" type="ORF">KALB_7877</name>
</gene>
<evidence type="ECO:0000256" key="1">
    <source>
        <dbReference type="SAM" id="SignalP"/>
    </source>
</evidence>
<feature type="signal peptide" evidence="1">
    <location>
        <begin position="1"/>
        <end position="28"/>
    </location>
</feature>